<feature type="region of interest" description="Disordered" evidence="1">
    <location>
        <begin position="144"/>
        <end position="165"/>
    </location>
</feature>
<organism evidence="2 3">
    <name type="scientific">Nocardia pulmonis</name>
    <dbReference type="NCBI Taxonomy" id="2951408"/>
    <lineage>
        <taxon>Bacteria</taxon>
        <taxon>Bacillati</taxon>
        <taxon>Actinomycetota</taxon>
        <taxon>Actinomycetes</taxon>
        <taxon>Mycobacteriales</taxon>
        <taxon>Nocardiaceae</taxon>
        <taxon>Nocardia</taxon>
    </lineage>
</organism>
<accession>A0A9X2ED19</accession>
<evidence type="ECO:0000313" key="3">
    <source>
        <dbReference type="Proteomes" id="UP001139157"/>
    </source>
</evidence>
<protein>
    <submittedName>
        <fullName evidence="2">Uncharacterized protein</fullName>
    </submittedName>
</protein>
<dbReference type="AlphaFoldDB" id="A0A9X2ED19"/>
<evidence type="ECO:0000313" key="2">
    <source>
        <dbReference type="EMBL" id="MCM6778130.1"/>
    </source>
</evidence>
<evidence type="ECO:0000256" key="1">
    <source>
        <dbReference type="SAM" id="MobiDB-lite"/>
    </source>
</evidence>
<feature type="compositionally biased region" description="Basic and acidic residues" evidence="1">
    <location>
        <begin position="12"/>
        <end position="23"/>
    </location>
</feature>
<dbReference type="RefSeq" id="WP_251917593.1">
    <property type="nucleotide sequence ID" value="NZ_JAMRXG010000019.1"/>
</dbReference>
<keyword evidence="3" id="KW-1185">Reference proteome</keyword>
<name>A0A9X2ED19_9NOCA</name>
<reference evidence="2" key="1">
    <citation type="submission" date="2022-06" db="EMBL/GenBank/DDBJ databases">
        <title>Novel species in genus nocardia.</title>
        <authorList>
            <person name="Li F."/>
        </authorList>
    </citation>
    <scope>NUCLEOTIDE SEQUENCE</scope>
    <source>
        <strain evidence="2">CDC141</strain>
    </source>
</reference>
<dbReference type="EMBL" id="JAMRXG010000019">
    <property type="protein sequence ID" value="MCM6778130.1"/>
    <property type="molecule type" value="Genomic_DNA"/>
</dbReference>
<feature type="compositionally biased region" description="Polar residues" evidence="1">
    <location>
        <begin position="1"/>
        <end position="11"/>
    </location>
</feature>
<feature type="region of interest" description="Disordered" evidence="1">
    <location>
        <begin position="1"/>
        <end position="23"/>
    </location>
</feature>
<dbReference type="Proteomes" id="UP001139157">
    <property type="component" value="Unassembled WGS sequence"/>
</dbReference>
<sequence>MSDPYPSTSDAGDTRLHAEAERHRQLLRRPVDEYRRRVAQRAHHLDPAAAAVLTDQAERLIADLLIDPTRHRALNIDAYRAIRDGLPVRYDARHHQFVARTSRREIHIHPNGPERRLGIIARLATAGVDLDQILTVAAVVITHPGSPGEASDPPSREGEPERYFA</sequence>
<gene>
    <name evidence="2" type="ORF">NDR86_32055</name>
</gene>
<comment type="caution">
    <text evidence="2">The sequence shown here is derived from an EMBL/GenBank/DDBJ whole genome shotgun (WGS) entry which is preliminary data.</text>
</comment>
<feature type="compositionally biased region" description="Basic and acidic residues" evidence="1">
    <location>
        <begin position="154"/>
        <end position="165"/>
    </location>
</feature>
<proteinExistence type="predicted"/>